<dbReference type="AlphaFoldDB" id="A0AA35ZYG0"/>
<dbReference type="EMBL" id="OX465085">
    <property type="protein sequence ID" value="CAI9301131.1"/>
    <property type="molecule type" value="Genomic_DNA"/>
</dbReference>
<keyword evidence="2" id="KW-1185">Reference proteome</keyword>
<proteinExistence type="predicted"/>
<reference evidence="1" key="1">
    <citation type="submission" date="2023-04" db="EMBL/GenBank/DDBJ databases">
        <authorList>
            <person name="Vijverberg K."/>
            <person name="Xiong W."/>
            <person name="Schranz E."/>
        </authorList>
    </citation>
    <scope>NUCLEOTIDE SEQUENCE</scope>
</reference>
<evidence type="ECO:0000313" key="2">
    <source>
        <dbReference type="Proteomes" id="UP001177003"/>
    </source>
</evidence>
<protein>
    <submittedName>
        <fullName evidence="1">Uncharacterized protein</fullName>
    </submittedName>
</protein>
<evidence type="ECO:0000313" key="1">
    <source>
        <dbReference type="EMBL" id="CAI9301131.1"/>
    </source>
</evidence>
<name>A0AA35ZYG0_LACSI</name>
<accession>A0AA35ZYG0</accession>
<sequence>MLLAPTIGTSDARGGEIFVTSWKRSSDFQLRKTISDEEKKNWSSWPSILVDSFKHNREMENIKMKLIFYAFRVTQSMPPIIPSPKIVQINEVSPINNDDDLPTP</sequence>
<gene>
    <name evidence="1" type="ORF">LSALG_LOCUS39708</name>
</gene>
<organism evidence="1 2">
    <name type="scientific">Lactuca saligna</name>
    <name type="common">Willowleaf lettuce</name>
    <dbReference type="NCBI Taxonomy" id="75948"/>
    <lineage>
        <taxon>Eukaryota</taxon>
        <taxon>Viridiplantae</taxon>
        <taxon>Streptophyta</taxon>
        <taxon>Embryophyta</taxon>
        <taxon>Tracheophyta</taxon>
        <taxon>Spermatophyta</taxon>
        <taxon>Magnoliopsida</taxon>
        <taxon>eudicotyledons</taxon>
        <taxon>Gunneridae</taxon>
        <taxon>Pentapetalae</taxon>
        <taxon>asterids</taxon>
        <taxon>campanulids</taxon>
        <taxon>Asterales</taxon>
        <taxon>Asteraceae</taxon>
        <taxon>Cichorioideae</taxon>
        <taxon>Cichorieae</taxon>
        <taxon>Lactucinae</taxon>
        <taxon>Lactuca</taxon>
    </lineage>
</organism>
<dbReference type="Proteomes" id="UP001177003">
    <property type="component" value="Chromosome 9"/>
</dbReference>